<proteinExistence type="predicted"/>
<gene>
    <name evidence="2" type="ORF">GCM10009836_42010</name>
</gene>
<reference evidence="2 3" key="1">
    <citation type="journal article" date="2019" name="Int. J. Syst. Evol. Microbiol.">
        <title>The Global Catalogue of Microorganisms (GCM) 10K type strain sequencing project: providing services to taxonomists for standard genome sequencing and annotation.</title>
        <authorList>
            <consortium name="The Broad Institute Genomics Platform"/>
            <consortium name="The Broad Institute Genome Sequencing Center for Infectious Disease"/>
            <person name="Wu L."/>
            <person name="Ma J."/>
        </authorList>
    </citation>
    <scope>NUCLEOTIDE SEQUENCE [LARGE SCALE GENOMIC DNA]</scope>
    <source>
        <strain evidence="2 3">JCM 16009</strain>
    </source>
</reference>
<dbReference type="Gene3D" id="3.30.1540.10">
    <property type="entry name" value="formyl-coa transferase, domain 3"/>
    <property type="match status" value="2"/>
</dbReference>
<evidence type="ECO:0000256" key="1">
    <source>
        <dbReference type="ARBA" id="ARBA00022679"/>
    </source>
</evidence>
<evidence type="ECO:0000313" key="2">
    <source>
        <dbReference type="EMBL" id="GAA1857358.1"/>
    </source>
</evidence>
<dbReference type="Gene3D" id="3.40.50.10540">
    <property type="entry name" value="Crotonobetainyl-coa:carnitine coa-transferase, domain 1"/>
    <property type="match status" value="3"/>
</dbReference>
<name>A0ABN2N8R7_9PSEU</name>
<evidence type="ECO:0008006" key="4">
    <source>
        <dbReference type="Google" id="ProtNLM"/>
    </source>
</evidence>
<protein>
    <recommendedName>
        <fullName evidence="4">CoA transferase</fullName>
    </recommendedName>
</protein>
<dbReference type="InterPro" id="IPR023606">
    <property type="entry name" value="CoA-Trfase_III_dom_1_sf"/>
</dbReference>
<dbReference type="InterPro" id="IPR044855">
    <property type="entry name" value="CoA-Trfase_III_dom3_sf"/>
</dbReference>
<dbReference type="SUPFAM" id="SSF89796">
    <property type="entry name" value="CoA-transferase family III (CaiB/BaiF)"/>
    <property type="match status" value="2"/>
</dbReference>
<dbReference type="InterPro" id="IPR003673">
    <property type="entry name" value="CoA-Trfase_fam_III"/>
</dbReference>
<evidence type="ECO:0000313" key="3">
    <source>
        <dbReference type="Proteomes" id="UP001500449"/>
    </source>
</evidence>
<dbReference type="Pfam" id="PF02515">
    <property type="entry name" value="CoA_transf_3"/>
    <property type="match status" value="3"/>
</dbReference>
<dbReference type="Proteomes" id="UP001500449">
    <property type="component" value="Unassembled WGS sequence"/>
</dbReference>
<accession>A0ABN2N8R7</accession>
<dbReference type="InterPro" id="IPR050483">
    <property type="entry name" value="CoA-transferase_III_domain"/>
</dbReference>
<dbReference type="EMBL" id="BAAAQK010000013">
    <property type="protein sequence ID" value="GAA1857358.1"/>
    <property type="molecule type" value="Genomic_DNA"/>
</dbReference>
<sequence length="740" mass="78582">MPRQPSWVPRRDTATGPLAGYRVLDLSAFAVGPWAACLLATMGADVVKVDPPYGDHIRHVKPARHGEGTTYTVCNLGKRDIELDLKADDQRALVHRLAAECDIVVENSREGAMDRLGVGYEALSAINPQIVYCASSSFGSTGPMAKVGSTDPQGQAFSGFVSIQGDPGADPEFLRYFAAVDLGTSAYLVQAALAGLHLRNRTGRGCVVKTSQMEGALALQTTRIAEHLVAGETPIPLGSESAAFVPSGAFRCRDSRDLLVSAPDDPTWRTLCDAIGEPDLAARFPTNRDRVDQREEVSAQLRRVFAGADSTWWRGRLAAAGVPHALPQVLDDVMRGTGADLLGERLVTVPHPVEGVMRVPGPPWQFSRTPAGQGVAPLPGQDTAAFLADTELPGRNRPELREQAGESTLPLTGVRVAELGQGVSTPYCGWLLATLGAEVTKVEPEGGDLARHWAPATDTGDSAVFRALNRGKRFADAIPDGVDVVLTDLVRTDDVHLEVADHTVLCRISAVEPGHPATELEIQALAGLTRYVGAIGDPTVRVGADLASTLAGAFGVQAVLAALIERQSSGKGQVVDVSALDGLLAVMSVMVAALDDPAEWGGFHCLAAAYPRDRGVPTSDGAISFSAPRRSDDAWSALCAELGADDLARDENFRSDAQRTPRSKELNRELAKYTVAFDTATVLEATHRHGGLGVPIQDYAQFFAHPQAEAMDLHDTAGGLDSLAAPWRIDGHRPHLGGEK</sequence>
<keyword evidence="1" id="KW-0808">Transferase</keyword>
<dbReference type="PANTHER" id="PTHR48207">
    <property type="entry name" value="SUCCINATE--HYDROXYMETHYLGLUTARATE COA-TRANSFERASE"/>
    <property type="match status" value="1"/>
</dbReference>
<dbReference type="PANTHER" id="PTHR48207:SF3">
    <property type="entry name" value="SUCCINATE--HYDROXYMETHYLGLUTARATE COA-TRANSFERASE"/>
    <property type="match status" value="1"/>
</dbReference>
<comment type="caution">
    <text evidence="2">The sequence shown here is derived from an EMBL/GenBank/DDBJ whole genome shotgun (WGS) entry which is preliminary data.</text>
</comment>
<organism evidence="2 3">
    <name type="scientific">Pseudonocardia ailaonensis</name>
    <dbReference type="NCBI Taxonomy" id="367279"/>
    <lineage>
        <taxon>Bacteria</taxon>
        <taxon>Bacillati</taxon>
        <taxon>Actinomycetota</taxon>
        <taxon>Actinomycetes</taxon>
        <taxon>Pseudonocardiales</taxon>
        <taxon>Pseudonocardiaceae</taxon>
        <taxon>Pseudonocardia</taxon>
    </lineage>
</organism>
<dbReference type="RefSeq" id="WP_344419581.1">
    <property type="nucleotide sequence ID" value="NZ_BAAAQK010000013.1"/>
</dbReference>
<keyword evidence="3" id="KW-1185">Reference proteome</keyword>